<comment type="caution">
    <text evidence="1">The sequence shown here is derived from an EMBL/GenBank/DDBJ whole genome shotgun (WGS) entry which is preliminary data.</text>
</comment>
<evidence type="ECO:0008006" key="3">
    <source>
        <dbReference type="Google" id="ProtNLM"/>
    </source>
</evidence>
<dbReference type="Proteomes" id="UP001156627">
    <property type="component" value="Unassembled WGS sequence"/>
</dbReference>
<sequence>MAPTVSLSTSTRAESARWIRAIMDEAWRWGETVTLQGDEGWVNSLGCGWFTRLPLMGQRQKTPML</sequence>
<evidence type="ECO:0000313" key="2">
    <source>
        <dbReference type="Proteomes" id="UP001156627"/>
    </source>
</evidence>
<keyword evidence="2" id="KW-1185">Reference proteome</keyword>
<dbReference type="EMBL" id="BSOA01000015">
    <property type="protein sequence ID" value="GLQ88224.1"/>
    <property type="molecule type" value="Genomic_DNA"/>
</dbReference>
<protein>
    <recommendedName>
        <fullName evidence="3">PH domain-containing protein</fullName>
    </recommendedName>
</protein>
<evidence type="ECO:0000313" key="1">
    <source>
        <dbReference type="EMBL" id="GLQ88224.1"/>
    </source>
</evidence>
<proteinExistence type="predicted"/>
<gene>
    <name evidence="1" type="ORF">GCM10007898_17930</name>
</gene>
<name>A0ABQ5XAE1_9GAMM</name>
<organism evidence="1 2">
    <name type="scientific">Dyella flagellata</name>
    <dbReference type="NCBI Taxonomy" id="1867833"/>
    <lineage>
        <taxon>Bacteria</taxon>
        <taxon>Pseudomonadati</taxon>
        <taxon>Pseudomonadota</taxon>
        <taxon>Gammaproteobacteria</taxon>
        <taxon>Lysobacterales</taxon>
        <taxon>Rhodanobacteraceae</taxon>
        <taxon>Dyella</taxon>
    </lineage>
</organism>
<accession>A0ABQ5XAE1</accession>
<reference evidence="2" key="1">
    <citation type="journal article" date="2019" name="Int. J. Syst. Evol. Microbiol.">
        <title>The Global Catalogue of Microorganisms (GCM) 10K type strain sequencing project: providing services to taxonomists for standard genome sequencing and annotation.</title>
        <authorList>
            <consortium name="The Broad Institute Genomics Platform"/>
            <consortium name="The Broad Institute Genome Sequencing Center for Infectious Disease"/>
            <person name="Wu L."/>
            <person name="Ma J."/>
        </authorList>
    </citation>
    <scope>NUCLEOTIDE SEQUENCE [LARGE SCALE GENOMIC DNA]</scope>
    <source>
        <strain evidence="2">NBRC 111981</strain>
    </source>
</reference>